<dbReference type="InterPro" id="IPR051534">
    <property type="entry name" value="CBASS_pafABC_assoc_protein"/>
</dbReference>
<evidence type="ECO:0000256" key="2">
    <source>
        <dbReference type="ARBA" id="ARBA00023163"/>
    </source>
</evidence>
<feature type="domain" description="HTH deoR-type" evidence="3">
    <location>
        <begin position="2"/>
        <end position="58"/>
    </location>
</feature>
<dbReference type="Proteomes" id="UP001595699">
    <property type="component" value="Unassembled WGS sequence"/>
</dbReference>
<dbReference type="InterPro" id="IPR036390">
    <property type="entry name" value="WH_DNA-bd_sf"/>
</dbReference>
<proteinExistence type="predicted"/>
<dbReference type="InterPro" id="IPR057727">
    <property type="entry name" value="WCX_dom"/>
</dbReference>
<gene>
    <name evidence="4" type="ORF">ACFOUW_10760</name>
</gene>
<evidence type="ECO:0000256" key="1">
    <source>
        <dbReference type="ARBA" id="ARBA00023015"/>
    </source>
</evidence>
<evidence type="ECO:0000259" key="3">
    <source>
        <dbReference type="PROSITE" id="PS51000"/>
    </source>
</evidence>
<dbReference type="SMART" id="SM00420">
    <property type="entry name" value="HTH_DEOR"/>
    <property type="match status" value="1"/>
</dbReference>
<dbReference type="RefSeq" id="WP_205117655.1">
    <property type="nucleotide sequence ID" value="NZ_JAFBCM010000001.1"/>
</dbReference>
<keyword evidence="1" id="KW-0805">Transcription regulation</keyword>
<comment type="caution">
    <text evidence="4">The sequence shown here is derived from an EMBL/GenBank/DDBJ whole genome shotgun (WGS) entry which is preliminary data.</text>
</comment>
<dbReference type="Pfam" id="PF25583">
    <property type="entry name" value="WCX"/>
    <property type="match status" value="1"/>
</dbReference>
<sequence>MRAERLLRIVMLLQTRGRVTAAELARELEISTRTVKRDMEALSSAGIPVYATRGGAGGWRLVESYRTSLTGLTTSEALSIVVGHTHGVLADLGLDDPGDGPILKVLETIAPSARARIDHARERIHVNDGSWGDQAKPPDPALVQLQKAIWDDRVVRIRYGTSPTSVRLQPYGLVRQGTWYLVARRGSELRTYRVSRIHQLESTEETFAREAGFDLASHWQEAGRSFAASHPRYLVELRLRGDALIRARWVWARERAIGEPDADGWVRATFDLQDAENAQTVIRQLGAQTVVEAPDELRQATIAYARGVLDVNG</sequence>
<keyword evidence="2" id="KW-0804">Transcription</keyword>
<dbReference type="PANTHER" id="PTHR34580:SF1">
    <property type="entry name" value="PROTEIN PAFC"/>
    <property type="match status" value="1"/>
</dbReference>
<name>A0ABV7Y9Q5_9ACTN</name>
<dbReference type="PROSITE" id="PS51000">
    <property type="entry name" value="HTH_DEOR_2"/>
    <property type="match status" value="1"/>
</dbReference>
<protein>
    <submittedName>
        <fullName evidence="4">Helix-turn-helix transcriptional regulator</fullName>
    </submittedName>
</protein>
<dbReference type="InterPro" id="IPR013196">
    <property type="entry name" value="HTH_11"/>
</dbReference>
<evidence type="ECO:0000313" key="4">
    <source>
        <dbReference type="EMBL" id="MFC3761322.1"/>
    </source>
</evidence>
<dbReference type="Pfam" id="PF13280">
    <property type="entry name" value="WYL"/>
    <property type="match status" value="1"/>
</dbReference>
<accession>A0ABV7Y9Q5</accession>
<dbReference type="InterPro" id="IPR036388">
    <property type="entry name" value="WH-like_DNA-bd_sf"/>
</dbReference>
<dbReference type="InterPro" id="IPR028349">
    <property type="entry name" value="PafC-like"/>
</dbReference>
<organism evidence="4 5">
    <name type="scientific">Tenggerimyces flavus</name>
    <dbReference type="NCBI Taxonomy" id="1708749"/>
    <lineage>
        <taxon>Bacteria</taxon>
        <taxon>Bacillati</taxon>
        <taxon>Actinomycetota</taxon>
        <taxon>Actinomycetes</taxon>
        <taxon>Propionibacteriales</taxon>
        <taxon>Nocardioidaceae</taxon>
        <taxon>Tenggerimyces</taxon>
    </lineage>
</organism>
<dbReference type="InterPro" id="IPR026881">
    <property type="entry name" value="WYL_dom"/>
</dbReference>
<dbReference type="InterPro" id="IPR001034">
    <property type="entry name" value="DeoR_HTH"/>
</dbReference>
<dbReference type="Pfam" id="PF08279">
    <property type="entry name" value="HTH_11"/>
    <property type="match status" value="1"/>
</dbReference>
<dbReference type="PANTHER" id="PTHR34580">
    <property type="match status" value="1"/>
</dbReference>
<reference evidence="5" key="1">
    <citation type="journal article" date="2019" name="Int. J. Syst. Evol. Microbiol.">
        <title>The Global Catalogue of Microorganisms (GCM) 10K type strain sequencing project: providing services to taxonomists for standard genome sequencing and annotation.</title>
        <authorList>
            <consortium name="The Broad Institute Genomics Platform"/>
            <consortium name="The Broad Institute Genome Sequencing Center for Infectious Disease"/>
            <person name="Wu L."/>
            <person name="Ma J."/>
        </authorList>
    </citation>
    <scope>NUCLEOTIDE SEQUENCE [LARGE SCALE GENOMIC DNA]</scope>
    <source>
        <strain evidence="5">CGMCC 4.7241</strain>
    </source>
</reference>
<dbReference type="Gene3D" id="1.10.10.10">
    <property type="entry name" value="Winged helix-like DNA-binding domain superfamily/Winged helix DNA-binding domain"/>
    <property type="match status" value="1"/>
</dbReference>
<evidence type="ECO:0000313" key="5">
    <source>
        <dbReference type="Proteomes" id="UP001595699"/>
    </source>
</evidence>
<dbReference type="EMBL" id="JBHRZH010000007">
    <property type="protein sequence ID" value="MFC3761322.1"/>
    <property type="molecule type" value="Genomic_DNA"/>
</dbReference>
<keyword evidence="5" id="KW-1185">Reference proteome</keyword>
<dbReference type="PIRSF" id="PIRSF016838">
    <property type="entry name" value="PafC"/>
    <property type="match status" value="1"/>
</dbReference>
<dbReference type="SUPFAM" id="SSF46785">
    <property type="entry name" value="Winged helix' DNA-binding domain"/>
    <property type="match status" value="1"/>
</dbReference>
<dbReference type="PROSITE" id="PS52050">
    <property type="entry name" value="WYL"/>
    <property type="match status" value="1"/>
</dbReference>